<dbReference type="EMBL" id="AP028056">
    <property type="protein sequence ID" value="BEH01881.1"/>
    <property type="molecule type" value="Genomic_DNA"/>
</dbReference>
<keyword evidence="2" id="KW-0472">Membrane</keyword>
<sequence>MSEKPAAVTAAQTGQRRSWGARALCAAWLLLAVVLLAAGVWSLWLFVGTDQRAASQARAAVERFDAACSTVGEAGSDSATAAEVVGLLSFPGYDDQSWPVLAGTSSEQLATGIGWYPETAGVGEIGNMVLAGYRITHGAPFAALADLNVGDQIQIVTCTHVYLYELDVAPRDLTVQAHDDWVLDAVPGDPGKRPSGRQITLITSQDLLPTSDRSVGMGHLVSSHPR</sequence>
<dbReference type="InterPro" id="IPR023365">
    <property type="entry name" value="Sortase_dom-sf"/>
</dbReference>
<dbReference type="SUPFAM" id="SSF63817">
    <property type="entry name" value="Sortase"/>
    <property type="match status" value="1"/>
</dbReference>
<evidence type="ECO:0000313" key="3">
    <source>
        <dbReference type="EMBL" id="BEH01881.1"/>
    </source>
</evidence>
<gene>
    <name evidence="3" type="ORF">brsh051_11620</name>
</gene>
<accession>A0AAN0K7U4</accession>
<evidence type="ECO:0000256" key="2">
    <source>
        <dbReference type="SAM" id="Phobius"/>
    </source>
</evidence>
<keyword evidence="2" id="KW-0812">Transmembrane</keyword>
<dbReference type="RefSeq" id="WP_286268206.1">
    <property type="nucleotide sequence ID" value="NZ_AP028056.1"/>
</dbReference>
<keyword evidence="4" id="KW-1185">Reference proteome</keyword>
<keyword evidence="1" id="KW-0378">Hydrolase</keyword>
<dbReference type="AlphaFoldDB" id="A0AAN0K7U4"/>
<proteinExistence type="predicted"/>
<dbReference type="GO" id="GO:0016787">
    <property type="term" value="F:hydrolase activity"/>
    <property type="evidence" value="ECO:0007669"/>
    <property type="project" value="UniProtKB-KW"/>
</dbReference>
<dbReference type="Gene3D" id="2.40.260.10">
    <property type="entry name" value="Sortase"/>
    <property type="match status" value="1"/>
</dbReference>
<organism evidence="3 4">
    <name type="scientific">Brooklawnia propionicigenes</name>
    <dbReference type="NCBI Taxonomy" id="3041175"/>
    <lineage>
        <taxon>Bacteria</taxon>
        <taxon>Bacillati</taxon>
        <taxon>Actinomycetota</taxon>
        <taxon>Actinomycetes</taxon>
        <taxon>Propionibacteriales</taxon>
        <taxon>Propionibacteriaceae</taxon>
        <taxon>Brooklawnia</taxon>
    </lineage>
</organism>
<dbReference type="InterPro" id="IPR005754">
    <property type="entry name" value="Sortase"/>
</dbReference>
<protein>
    <recommendedName>
        <fullName evidence="5">Class E sortase</fullName>
    </recommendedName>
</protein>
<name>A0AAN0K7U4_9ACTN</name>
<evidence type="ECO:0008006" key="5">
    <source>
        <dbReference type="Google" id="ProtNLM"/>
    </source>
</evidence>
<keyword evidence="2" id="KW-1133">Transmembrane helix</keyword>
<dbReference type="Proteomes" id="UP001431656">
    <property type="component" value="Chromosome"/>
</dbReference>
<dbReference type="CDD" id="cd05830">
    <property type="entry name" value="Sortase_E"/>
    <property type="match status" value="1"/>
</dbReference>
<reference evidence="3" key="1">
    <citation type="journal article" date="2024" name="Int. J. Syst. Evol. Microbiol.">
        <title>Brooklawnia propionicigenes sp. nov., a facultatively anaerobic, propionate-producing bacterium isolated from a methanogenic reactor treating waste from cattle farms.</title>
        <authorList>
            <person name="Akita Y."/>
            <person name="Ueki A."/>
            <person name="Tonouchi A."/>
            <person name="Sugawara Y."/>
            <person name="Honma S."/>
            <person name="Kaku N."/>
            <person name="Ueki K."/>
        </authorList>
    </citation>
    <scope>NUCLEOTIDE SEQUENCE</scope>
    <source>
        <strain evidence="3">SH051</strain>
    </source>
</reference>
<feature type="transmembrane region" description="Helical" evidence="2">
    <location>
        <begin position="21"/>
        <end position="47"/>
    </location>
</feature>
<dbReference type="InterPro" id="IPR042003">
    <property type="entry name" value="Sortase_E"/>
</dbReference>
<evidence type="ECO:0000256" key="1">
    <source>
        <dbReference type="ARBA" id="ARBA00022801"/>
    </source>
</evidence>
<dbReference type="Pfam" id="PF04203">
    <property type="entry name" value="Sortase"/>
    <property type="match status" value="1"/>
</dbReference>
<dbReference type="KEGG" id="broo:brsh051_11620"/>
<evidence type="ECO:0000313" key="4">
    <source>
        <dbReference type="Proteomes" id="UP001431656"/>
    </source>
</evidence>